<dbReference type="GO" id="GO:0005524">
    <property type="term" value="F:ATP binding"/>
    <property type="evidence" value="ECO:0007669"/>
    <property type="project" value="UniProtKB-KW"/>
</dbReference>
<dbReference type="PANTHER" id="PTHR47642">
    <property type="entry name" value="ATP-DEPENDENT DNA HELICASE"/>
    <property type="match status" value="1"/>
</dbReference>
<keyword evidence="1" id="KW-0067">ATP-binding</keyword>
<organism evidence="4 5">
    <name type="scientific">Fusarium euwallaceae</name>
    <dbReference type="NCBI Taxonomy" id="1147111"/>
    <lineage>
        <taxon>Eukaryota</taxon>
        <taxon>Fungi</taxon>
        <taxon>Dikarya</taxon>
        <taxon>Ascomycota</taxon>
        <taxon>Pezizomycotina</taxon>
        <taxon>Sordariomycetes</taxon>
        <taxon>Hypocreomycetidae</taxon>
        <taxon>Hypocreales</taxon>
        <taxon>Nectriaceae</taxon>
        <taxon>Fusarium</taxon>
        <taxon>Fusarium solani species complex</taxon>
    </lineage>
</organism>
<comment type="cofactor">
    <cofactor evidence="1">
        <name>Mg(2+)</name>
        <dbReference type="ChEBI" id="CHEBI:18420"/>
    </cofactor>
</comment>
<protein>
    <recommendedName>
        <fullName evidence="1">ATP-dependent DNA helicase</fullName>
        <ecNumber evidence="1">5.6.2.3</ecNumber>
    </recommendedName>
</protein>
<dbReference type="Proteomes" id="UP000287124">
    <property type="component" value="Unassembled WGS sequence"/>
</dbReference>
<accession>A0A430KWW0</accession>
<evidence type="ECO:0000259" key="3">
    <source>
        <dbReference type="Pfam" id="PF05970"/>
    </source>
</evidence>
<dbReference type="SUPFAM" id="SSF52540">
    <property type="entry name" value="P-loop containing nucleoside triphosphate hydrolases"/>
    <property type="match status" value="1"/>
</dbReference>
<proteinExistence type="inferred from homology"/>
<comment type="catalytic activity">
    <reaction evidence="1">
        <text>ATP + H2O = ADP + phosphate + H(+)</text>
        <dbReference type="Rhea" id="RHEA:13065"/>
        <dbReference type="ChEBI" id="CHEBI:15377"/>
        <dbReference type="ChEBI" id="CHEBI:15378"/>
        <dbReference type="ChEBI" id="CHEBI:30616"/>
        <dbReference type="ChEBI" id="CHEBI:43474"/>
        <dbReference type="ChEBI" id="CHEBI:456216"/>
        <dbReference type="EC" id="5.6.2.3"/>
    </reaction>
</comment>
<feature type="non-terminal residue" evidence="4">
    <location>
        <position position="219"/>
    </location>
</feature>
<keyword evidence="1" id="KW-0547">Nucleotide-binding</keyword>
<dbReference type="GO" id="GO:0016887">
    <property type="term" value="F:ATP hydrolysis activity"/>
    <property type="evidence" value="ECO:0007669"/>
    <property type="project" value="RHEA"/>
</dbReference>
<dbReference type="EMBL" id="MIKF01001389">
    <property type="protein sequence ID" value="RTE67981.1"/>
    <property type="molecule type" value="Genomic_DNA"/>
</dbReference>
<evidence type="ECO:0000313" key="4">
    <source>
        <dbReference type="EMBL" id="RTE67981.1"/>
    </source>
</evidence>
<dbReference type="GO" id="GO:0000723">
    <property type="term" value="P:telomere maintenance"/>
    <property type="evidence" value="ECO:0007669"/>
    <property type="project" value="InterPro"/>
</dbReference>
<keyword evidence="1" id="KW-0347">Helicase</keyword>
<name>A0A430KWW0_9HYPO</name>
<comment type="caution">
    <text evidence="4">The sequence shown here is derived from an EMBL/GenBank/DDBJ whole genome shotgun (WGS) entry which is preliminary data.</text>
</comment>
<dbReference type="PANTHER" id="PTHR47642:SF5">
    <property type="entry name" value="ATP-DEPENDENT DNA HELICASE"/>
    <property type="match status" value="1"/>
</dbReference>
<dbReference type="GO" id="GO:0043139">
    <property type="term" value="F:5'-3' DNA helicase activity"/>
    <property type="evidence" value="ECO:0007669"/>
    <property type="project" value="UniProtKB-EC"/>
</dbReference>
<feature type="region of interest" description="Disordered" evidence="2">
    <location>
        <begin position="1"/>
        <end position="25"/>
    </location>
</feature>
<dbReference type="GO" id="GO:0006310">
    <property type="term" value="P:DNA recombination"/>
    <property type="evidence" value="ECO:0007669"/>
    <property type="project" value="UniProtKB-KW"/>
</dbReference>
<dbReference type="GO" id="GO:0006281">
    <property type="term" value="P:DNA repair"/>
    <property type="evidence" value="ECO:0007669"/>
    <property type="project" value="UniProtKB-KW"/>
</dbReference>
<dbReference type="InterPro" id="IPR010285">
    <property type="entry name" value="DNA_helicase_pif1-like_DEAD"/>
</dbReference>
<dbReference type="InterPro" id="IPR027417">
    <property type="entry name" value="P-loop_NTPase"/>
</dbReference>
<keyword evidence="1" id="KW-0234">DNA repair</keyword>
<dbReference type="Gene3D" id="3.40.50.300">
    <property type="entry name" value="P-loop containing nucleotide triphosphate hydrolases"/>
    <property type="match status" value="1"/>
</dbReference>
<evidence type="ECO:0000256" key="1">
    <source>
        <dbReference type="RuleBase" id="RU363044"/>
    </source>
</evidence>
<dbReference type="Pfam" id="PF05970">
    <property type="entry name" value="PIF1"/>
    <property type="match status" value="1"/>
</dbReference>
<dbReference type="EC" id="5.6.2.3" evidence="1"/>
<evidence type="ECO:0000313" key="5">
    <source>
        <dbReference type="Proteomes" id="UP000287124"/>
    </source>
</evidence>
<keyword evidence="1" id="KW-0233">DNA recombination</keyword>
<comment type="similarity">
    <text evidence="1">Belongs to the helicase family.</text>
</comment>
<reference evidence="4 5" key="1">
    <citation type="submission" date="2017-06" db="EMBL/GenBank/DDBJ databases">
        <title>Comparative genomic analysis of Ambrosia Fusariam Clade fungi.</title>
        <authorList>
            <person name="Stajich J.E."/>
            <person name="Carrillo J."/>
            <person name="Kijimoto T."/>
            <person name="Eskalen A."/>
            <person name="O'Donnell K."/>
            <person name="Kasson M."/>
        </authorList>
    </citation>
    <scope>NUCLEOTIDE SEQUENCE [LARGE SCALE GENOMIC DNA]</scope>
    <source>
        <strain evidence="4 5">UCR1854</strain>
    </source>
</reference>
<keyword evidence="1" id="KW-0378">Hydrolase</keyword>
<sequence>MVHVSRPVIDISSDSDSEKQPLPKAQRFQLAEQIDHDDGFMPVPDLSDGEKDGPPPQEKSLIQAISANAMDKSDNEPSLCEEQQDVVDWIFYTGSAGCGKSTILKAVVKKLEYMGKIVYIVAPTGKAALQVNGMSTWSYMGWTPDHFKYDLDKLIKETFRKHIRKRIRDTDVLVIDEISMVENHHLECMNHCITAVRCWNDYENRMERDPPAFGGLQLI</sequence>
<keyword evidence="1" id="KW-0227">DNA damage</keyword>
<dbReference type="InterPro" id="IPR051055">
    <property type="entry name" value="PIF1_helicase"/>
</dbReference>
<keyword evidence="5" id="KW-1185">Reference proteome</keyword>
<evidence type="ECO:0000256" key="2">
    <source>
        <dbReference type="SAM" id="MobiDB-lite"/>
    </source>
</evidence>
<feature type="region of interest" description="Disordered" evidence="2">
    <location>
        <begin position="37"/>
        <end position="57"/>
    </location>
</feature>
<feature type="domain" description="DNA helicase Pif1-like DEAD-box helicase" evidence="3">
    <location>
        <begin position="88"/>
        <end position="219"/>
    </location>
</feature>
<gene>
    <name evidence="4" type="ORF">BHE90_017642</name>
</gene>
<dbReference type="AlphaFoldDB" id="A0A430KWW0"/>